<reference evidence="8 9" key="1">
    <citation type="submission" date="2017-10" db="EMBL/GenBank/DDBJ databases">
        <title>Novel microbial diversity and functional potential in the marine mammal oral microbiome.</title>
        <authorList>
            <person name="Dudek N.K."/>
            <person name="Sun C.L."/>
            <person name="Burstein D."/>
            <person name="Kantor R.S."/>
            <person name="Aliaga Goltsman D.S."/>
            <person name="Bik E.M."/>
            <person name="Thomas B.C."/>
            <person name="Banfield J.F."/>
            <person name="Relman D.A."/>
        </authorList>
    </citation>
    <scope>NUCLEOTIDE SEQUENCE [LARGE SCALE GENOMIC DNA]</scope>
    <source>
        <strain evidence="8">DOLJORAL78_61_10</strain>
    </source>
</reference>
<accession>A0A2G6KG10</accession>
<dbReference type="SUPFAM" id="SSF63999">
    <property type="entry name" value="Thiamin pyrophosphokinase, catalytic domain"/>
    <property type="match status" value="1"/>
</dbReference>
<comment type="caution">
    <text evidence="8">The sequence shown here is derived from an EMBL/GenBank/DDBJ whole genome shotgun (WGS) entry which is preliminary data.</text>
</comment>
<dbReference type="GO" id="GO:0004788">
    <property type="term" value="F:thiamine diphosphokinase activity"/>
    <property type="evidence" value="ECO:0007669"/>
    <property type="project" value="UniProtKB-UniRule"/>
</dbReference>
<dbReference type="Pfam" id="PF04263">
    <property type="entry name" value="TPK_catalytic"/>
    <property type="match status" value="1"/>
</dbReference>
<evidence type="ECO:0000313" key="9">
    <source>
        <dbReference type="Proteomes" id="UP000230914"/>
    </source>
</evidence>
<keyword evidence="1" id="KW-0808">Transferase</keyword>
<organism evidence="8 9">
    <name type="scientific">Ilumatobacter coccineus</name>
    <dbReference type="NCBI Taxonomy" id="467094"/>
    <lineage>
        <taxon>Bacteria</taxon>
        <taxon>Bacillati</taxon>
        <taxon>Actinomycetota</taxon>
        <taxon>Acidimicrobiia</taxon>
        <taxon>Acidimicrobiales</taxon>
        <taxon>Ilumatobacteraceae</taxon>
        <taxon>Ilumatobacter</taxon>
    </lineage>
</organism>
<dbReference type="InterPro" id="IPR036759">
    <property type="entry name" value="TPK_catalytic_sf"/>
</dbReference>
<evidence type="ECO:0000256" key="4">
    <source>
        <dbReference type="ARBA" id="ARBA00022840"/>
    </source>
</evidence>
<evidence type="ECO:0000256" key="1">
    <source>
        <dbReference type="ARBA" id="ARBA00022679"/>
    </source>
</evidence>
<evidence type="ECO:0000256" key="5">
    <source>
        <dbReference type="NCBIfam" id="TIGR01378"/>
    </source>
</evidence>
<dbReference type="InterPro" id="IPR006282">
    <property type="entry name" value="Thi_PPkinase"/>
</dbReference>
<dbReference type="Pfam" id="PF04265">
    <property type="entry name" value="TPK_B1_binding"/>
    <property type="match status" value="1"/>
</dbReference>
<keyword evidence="3 8" id="KW-0418">Kinase</keyword>
<dbReference type="InterPro" id="IPR007371">
    <property type="entry name" value="TPK_catalytic"/>
</dbReference>
<dbReference type="EC" id="2.7.6.2" evidence="5"/>
<keyword evidence="4" id="KW-0067">ATP-binding</keyword>
<evidence type="ECO:0000259" key="7">
    <source>
        <dbReference type="Pfam" id="PF04265"/>
    </source>
</evidence>
<gene>
    <name evidence="8" type="ORF">CSA55_00470</name>
</gene>
<sequence length="217" mass="22560">MSETVIVVIGADPIAPEAVADLPVDAMVVAADSGADLARAAGLEPDVVIGDMDSISPDGLTWATDHTVIERHHTDKNHTDTELAVAWAARREPERIILVSGGGDRIDHAMAAIGSLGHRSLSAIPHLELRWAHQRGVVLHGPAHTQLDLPVGTTLSLLALHGPCRGVGMTGTRWPLADATLEPLIGGGVSNLSTEPTLDISVADGVLTVIITPGDNP</sequence>
<keyword evidence="2" id="KW-0547">Nucleotide-binding</keyword>
<name>A0A2G6KG10_9ACTN</name>
<proteinExistence type="predicted"/>
<dbReference type="NCBIfam" id="TIGR01378">
    <property type="entry name" value="thi_PPkinase"/>
    <property type="match status" value="1"/>
</dbReference>
<dbReference type="Proteomes" id="UP000230914">
    <property type="component" value="Unassembled WGS sequence"/>
</dbReference>
<dbReference type="InterPro" id="IPR007373">
    <property type="entry name" value="Thiamin_PyroPKinase_B1-bd"/>
</dbReference>
<protein>
    <recommendedName>
        <fullName evidence="5">Thiamine diphosphokinase</fullName>
        <ecNumber evidence="5">2.7.6.2</ecNumber>
    </recommendedName>
</protein>
<feature type="domain" description="Thiamin pyrophosphokinase thiamin-binding" evidence="7">
    <location>
        <begin position="151"/>
        <end position="207"/>
    </location>
</feature>
<dbReference type="PANTHER" id="PTHR41299:SF1">
    <property type="entry name" value="THIAMINE PYROPHOSPHOKINASE"/>
    <property type="match status" value="1"/>
</dbReference>
<dbReference type="AlphaFoldDB" id="A0A2G6KG10"/>
<dbReference type="CDD" id="cd07995">
    <property type="entry name" value="TPK"/>
    <property type="match status" value="1"/>
</dbReference>
<dbReference type="PANTHER" id="PTHR41299">
    <property type="entry name" value="THIAMINE PYROPHOSPHOKINASE"/>
    <property type="match status" value="1"/>
</dbReference>
<dbReference type="GO" id="GO:0006772">
    <property type="term" value="P:thiamine metabolic process"/>
    <property type="evidence" value="ECO:0007669"/>
    <property type="project" value="UniProtKB-UniRule"/>
</dbReference>
<dbReference type="GO" id="GO:0030975">
    <property type="term" value="F:thiamine binding"/>
    <property type="evidence" value="ECO:0007669"/>
    <property type="project" value="InterPro"/>
</dbReference>
<feature type="domain" description="Thiamin pyrophosphokinase catalytic" evidence="6">
    <location>
        <begin position="27"/>
        <end position="117"/>
    </location>
</feature>
<evidence type="ECO:0000313" key="8">
    <source>
        <dbReference type="EMBL" id="PIE34608.1"/>
    </source>
</evidence>
<dbReference type="GO" id="GO:0009229">
    <property type="term" value="P:thiamine diphosphate biosynthetic process"/>
    <property type="evidence" value="ECO:0007669"/>
    <property type="project" value="InterPro"/>
</dbReference>
<evidence type="ECO:0000256" key="3">
    <source>
        <dbReference type="ARBA" id="ARBA00022777"/>
    </source>
</evidence>
<dbReference type="Gene3D" id="3.40.50.10240">
    <property type="entry name" value="Thiamin pyrophosphokinase, catalytic domain"/>
    <property type="match status" value="1"/>
</dbReference>
<dbReference type="GO" id="GO:0016301">
    <property type="term" value="F:kinase activity"/>
    <property type="evidence" value="ECO:0007669"/>
    <property type="project" value="UniProtKB-KW"/>
</dbReference>
<dbReference type="GO" id="GO:0005524">
    <property type="term" value="F:ATP binding"/>
    <property type="evidence" value="ECO:0007669"/>
    <property type="project" value="UniProtKB-KW"/>
</dbReference>
<evidence type="ECO:0000256" key="2">
    <source>
        <dbReference type="ARBA" id="ARBA00022741"/>
    </source>
</evidence>
<dbReference type="InterPro" id="IPR053149">
    <property type="entry name" value="TPK"/>
</dbReference>
<dbReference type="EMBL" id="PDSL01000012">
    <property type="protein sequence ID" value="PIE34608.1"/>
    <property type="molecule type" value="Genomic_DNA"/>
</dbReference>
<evidence type="ECO:0000259" key="6">
    <source>
        <dbReference type="Pfam" id="PF04263"/>
    </source>
</evidence>